<feature type="transmembrane region" description="Helical" evidence="2">
    <location>
        <begin position="212"/>
        <end position="232"/>
    </location>
</feature>
<dbReference type="AlphaFoldDB" id="A0A6A5QP50"/>
<dbReference type="PANTHER" id="PTHR35043">
    <property type="entry name" value="TRANSCRIPTION FACTOR DOMAIN-CONTAINING PROTEIN"/>
    <property type="match status" value="1"/>
</dbReference>
<keyword evidence="2" id="KW-0472">Membrane</keyword>
<keyword evidence="4" id="KW-1185">Reference proteome</keyword>
<feature type="transmembrane region" description="Helical" evidence="2">
    <location>
        <begin position="24"/>
        <end position="44"/>
    </location>
</feature>
<protein>
    <submittedName>
        <fullName evidence="3">Uncharacterized protein</fullName>
    </submittedName>
</protein>
<name>A0A6A5QP50_AMPQU</name>
<evidence type="ECO:0000256" key="2">
    <source>
        <dbReference type="SAM" id="Phobius"/>
    </source>
</evidence>
<sequence>MAHLFDQPNTTEIRIWQEDSDLRGSMGILWTCSITLLLGVWSAYHSNLPGSGNVRFETVLRKAGWILCGLFAPEVIVLVAWTQRKAAKRVQRKIEETFRLKSNALDNIESQRPTLKHRWTMTHSFWAIMGGIAVDINGDEPFIKSNGPPKLTEKGIYLLIKLEPDVLPDISEDEVKDKSKADWLTKSLACIQATWFCVSCLVRVGQSLPMSLLELNTFAHAMCTIVVYFIWWKKPLDVERPLLITSDRLRPLLAFMWMSSETSARPQPTSNSNYTYKVSPNPEFDAIGLAKTIYTEQNSSESAAGGISPSTVKVTSTSGLAGTGFFVNKDSARWVVEQHESSSDEHGPPPTTTIIHETPEFSLTAADQRRWRLAHEALVTYGLEKHCTDQGLVTVRPVPDMFESPTSAAKNSATDLREIWAVLGFCLLTAAYGAFHALAWNTRFPTRRQRILWRVSSLIIASPAGVALLIVFFLLVYVSAMLVAQQLAPRRSGARKGDGPRPTMSSTASPKLNNQQRNKDPTLFGTAIVGKKAWKAVLWTLKCFGHLTQMVLVAFLMALYLPARAYIVGESFRMAFYLPPGAFRATQWEKYFPHLG</sequence>
<accession>A0A6A5QP50</accession>
<dbReference type="PANTHER" id="PTHR35043:SF7">
    <property type="entry name" value="TRANSCRIPTION FACTOR DOMAIN-CONTAINING PROTEIN"/>
    <property type="match status" value="1"/>
</dbReference>
<gene>
    <name evidence="3" type="ORF">BDU57DRAFT_513792</name>
</gene>
<dbReference type="Proteomes" id="UP000800096">
    <property type="component" value="Unassembled WGS sequence"/>
</dbReference>
<feature type="transmembrane region" description="Helical" evidence="2">
    <location>
        <begin position="419"/>
        <end position="439"/>
    </location>
</feature>
<evidence type="ECO:0000256" key="1">
    <source>
        <dbReference type="SAM" id="MobiDB-lite"/>
    </source>
</evidence>
<feature type="transmembrane region" description="Helical" evidence="2">
    <location>
        <begin position="64"/>
        <end position="82"/>
    </location>
</feature>
<organism evidence="3 4">
    <name type="scientific">Ampelomyces quisqualis</name>
    <name type="common">Powdery mildew agent</name>
    <dbReference type="NCBI Taxonomy" id="50730"/>
    <lineage>
        <taxon>Eukaryota</taxon>
        <taxon>Fungi</taxon>
        <taxon>Dikarya</taxon>
        <taxon>Ascomycota</taxon>
        <taxon>Pezizomycotina</taxon>
        <taxon>Dothideomycetes</taxon>
        <taxon>Pleosporomycetidae</taxon>
        <taxon>Pleosporales</taxon>
        <taxon>Pleosporineae</taxon>
        <taxon>Phaeosphaeriaceae</taxon>
        <taxon>Ampelomyces</taxon>
    </lineage>
</organism>
<evidence type="ECO:0000313" key="3">
    <source>
        <dbReference type="EMBL" id="KAF1917501.1"/>
    </source>
</evidence>
<proteinExistence type="predicted"/>
<keyword evidence="2" id="KW-1133">Transmembrane helix</keyword>
<keyword evidence="2" id="KW-0812">Transmembrane</keyword>
<reference evidence="3" key="1">
    <citation type="journal article" date="2020" name="Stud. Mycol.">
        <title>101 Dothideomycetes genomes: a test case for predicting lifestyles and emergence of pathogens.</title>
        <authorList>
            <person name="Haridas S."/>
            <person name="Albert R."/>
            <person name="Binder M."/>
            <person name="Bloem J."/>
            <person name="Labutti K."/>
            <person name="Salamov A."/>
            <person name="Andreopoulos B."/>
            <person name="Baker S."/>
            <person name="Barry K."/>
            <person name="Bills G."/>
            <person name="Bluhm B."/>
            <person name="Cannon C."/>
            <person name="Castanera R."/>
            <person name="Culley D."/>
            <person name="Daum C."/>
            <person name="Ezra D."/>
            <person name="Gonzalez J."/>
            <person name="Henrissat B."/>
            <person name="Kuo A."/>
            <person name="Liang C."/>
            <person name="Lipzen A."/>
            <person name="Lutzoni F."/>
            <person name="Magnuson J."/>
            <person name="Mondo S."/>
            <person name="Nolan M."/>
            <person name="Ohm R."/>
            <person name="Pangilinan J."/>
            <person name="Park H.-J."/>
            <person name="Ramirez L."/>
            <person name="Alfaro M."/>
            <person name="Sun H."/>
            <person name="Tritt A."/>
            <person name="Yoshinaga Y."/>
            <person name="Zwiers L.-H."/>
            <person name="Turgeon B."/>
            <person name="Goodwin S."/>
            <person name="Spatafora J."/>
            <person name="Crous P."/>
            <person name="Grigoriev I."/>
        </authorList>
    </citation>
    <scope>NUCLEOTIDE SEQUENCE</scope>
    <source>
        <strain evidence="3">HMLAC05119</strain>
    </source>
</reference>
<feature type="region of interest" description="Disordered" evidence="1">
    <location>
        <begin position="492"/>
        <end position="519"/>
    </location>
</feature>
<evidence type="ECO:0000313" key="4">
    <source>
        <dbReference type="Proteomes" id="UP000800096"/>
    </source>
</evidence>
<dbReference type="EMBL" id="ML979134">
    <property type="protein sequence ID" value="KAF1917501.1"/>
    <property type="molecule type" value="Genomic_DNA"/>
</dbReference>
<dbReference type="OrthoDB" id="3061561at2759"/>
<feature type="transmembrane region" description="Helical" evidence="2">
    <location>
        <begin position="451"/>
        <end position="478"/>
    </location>
</feature>
<feature type="transmembrane region" description="Helical" evidence="2">
    <location>
        <begin position="547"/>
        <end position="567"/>
    </location>
</feature>
<feature type="compositionally biased region" description="Polar residues" evidence="1">
    <location>
        <begin position="503"/>
        <end position="516"/>
    </location>
</feature>